<feature type="region of interest" description="Disordered" evidence="1">
    <location>
        <begin position="1"/>
        <end position="65"/>
    </location>
</feature>
<accession>A0A2I2EYN1</accession>
<organism evidence="2 3">
    <name type="scientific">Aspergillus candidus</name>
    <dbReference type="NCBI Taxonomy" id="41067"/>
    <lineage>
        <taxon>Eukaryota</taxon>
        <taxon>Fungi</taxon>
        <taxon>Dikarya</taxon>
        <taxon>Ascomycota</taxon>
        <taxon>Pezizomycotina</taxon>
        <taxon>Eurotiomycetes</taxon>
        <taxon>Eurotiomycetidae</taxon>
        <taxon>Eurotiales</taxon>
        <taxon>Aspergillaceae</taxon>
        <taxon>Aspergillus</taxon>
        <taxon>Aspergillus subgen. Circumdati</taxon>
    </lineage>
</organism>
<reference evidence="2 3" key="1">
    <citation type="submission" date="2017-12" db="EMBL/GenBank/DDBJ databases">
        <authorList>
            <consortium name="DOE Joint Genome Institute"/>
            <person name="Haridas S."/>
            <person name="Kjaerbolling I."/>
            <person name="Vesth T.C."/>
            <person name="Frisvad J.C."/>
            <person name="Nybo J.L."/>
            <person name="Theobald S."/>
            <person name="Kuo A."/>
            <person name="Bowyer P."/>
            <person name="Matsuda Y."/>
            <person name="Mondo S."/>
            <person name="Lyhne E.K."/>
            <person name="Kogle M.E."/>
            <person name="Clum A."/>
            <person name="Lipzen A."/>
            <person name="Salamov A."/>
            <person name="Ngan C.Y."/>
            <person name="Daum C."/>
            <person name="Chiniquy J."/>
            <person name="Barry K."/>
            <person name="LaButti K."/>
            <person name="Simmons B.A."/>
            <person name="Magnuson J.K."/>
            <person name="Mortensen U.H."/>
            <person name="Larsen T.O."/>
            <person name="Grigoriev I.V."/>
            <person name="Baker S.E."/>
            <person name="Andersen M.R."/>
            <person name="Nordberg H.P."/>
            <person name="Cantor M.N."/>
            <person name="Hua S.X."/>
        </authorList>
    </citation>
    <scope>NUCLEOTIDE SEQUENCE [LARGE SCALE GENOMIC DNA]</scope>
    <source>
        <strain evidence="2 3">CBS 102.13</strain>
    </source>
</reference>
<evidence type="ECO:0000256" key="1">
    <source>
        <dbReference type="SAM" id="MobiDB-lite"/>
    </source>
</evidence>
<feature type="compositionally biased region" description="Basic and acidic residues" evidence="1">
    <location>
        <begin position="56"/>
        <end position="65"/>
    </location>
</feature>
<evidence type="ECO:0000313" key="3">
    <source>
        <dbReference type="Proteomes" id="UP000234585"/>
    </source>
</evidence>
<feature type="compositionally biased region" description="Polar residues" evidence="1">
    <location>
        <begin position="19"/>
        <end position="36"/>
    </location>
</feature>
<dbReference type="RefSeq" id="XP_024667494.1">
    <property type="nucleotide sequence ID" value="XM_024814529.1"/>
</dbReference>
<dbReference type="EMBL" id="KZ559206">
    <property type="protein sequence ID" value="PLB33482.1"/>
    <property type="molecule type" value="Genomic_DNA"/>
</dbReference>
<dbReference type="Proteomes" id="UP000234585">
    <property type="component" value="Unassembled WGS sequence"/>
</dbReference>
<dbReference type="AlphaFoldDB" id="A0A2I2EYN1"/>
<name>A0A2I2EYN1_ASPCN</name>
<proteinExistence type="predicted"/>
<feature type="compositionally biased region" description="Polar residues" evidence="1">
    <location>
        <begin position="45"/>
        <end position="55"/>
    </location>
</feature>
<keyword evidence="3" id="KW-1185">Reference proteome</keyword>
<dbReference type="GeneID" id="36521689"/>
<gene>
    <name evidence="2" type="ORF">BDW47DRAFT_113912</name>
</gene>
<sequence length="65" mass="6800">MICKDSAQPPHTDIVHTPGLSSNKALQAPDTTATPSSPKPKRPSNAATSTASRSQTDPKIRADSM</sequence>
<evidence type="ECO:0000313" key="2">
    <source>
        <dbReference type="EMBL" id="PLB33482.1"/>
    </source>
</evidence>
<protein>
    <submittedName>
        <fullName evidence="2">Uncharacterized protein</fullName>
    </submittedName>
</protein>